<evidence type="ECO:0000256" key="4">
    <source>
        <dbReference type="ARBA" id="ARBA00010617"/>
    </source>
</evidence>
<dbReference type="Pfam" id="PF00067">
    <property type="entry name" value="p450"/>
    <property type="match status" value="1"/>
</dbReference>
<keyword evidence="12" id="KW-0503">Monooxygenase</keyword>
<name>A0A8S3XP99_PARAO</name>
<evidence type="ECO:0000256" key="12">
    <source>
        <dbReference type="RuleBase" id="RU000461"/>
    </source>
</evidence>
<dbReference type="GO" id="GO:0005506">
    <property type="term" value="F:iron ion binding"/>
    <property type="evidence" value="ECO:0007669"/>
    <property type="project" value="InterPro"/>
</dbReference>
<comment type="similarity">
    <text evidence="4 12">Belongs to the cytochrome P450 family.</text>
</comment>
<gene>
    <name evidence="13" type="ORF">PAPOLLO_LOCUS20674</name>
</gene>
<keyword evidence="7" id="KW-0256">Endoplasmic reticulum</keyword>
<evidence type="ECO:0000256" key="6">
    <source>
        <dbReference type="ARBA" id="ARBA00022723"/>
    </source>
</evidence>
<dbReference type="OrthoDB" id="1470350at2759"/>
<keyword evidence="14" id="KW-1185">Reference proteome</keyword>
<evidence type="ECO:0000313" key="14">
    <source>
        <dbReference type="Proteomes" id="UP000691718"/>
    </source>
</evidence>
<comment type="cofactor">
    <cofactor evidence="1">
        <name>heme</name>
        <dbReference type="ChEBI" id="CHEBI:30413"/>
    </cofactor>
</comment>
<evidence type="ECO:0000256" key="10">
    <source>
        <dbReference type="ARBA" id="ARBA00023004"/>
    </source>
</evidence>
<keyword evidence="8" id="KW-0492">Microsome</keyword>
<evidence type="ECO:0000256" key="7">
    <source>
        <dbReference type="ARBA" id="ARBA00022824"/>
    </source>
</evidence>
<evidence type="ECO:0000256" key="5">
    <source>
        <dbReference type="ARBA" id="ARBA00022617"/>
    </source>
</evidence>
<dbReference type="AlphaFoldDB" id="A0A8S3XP99"/>
<dbReference type="GO" id="GO:0020037">
    <property type="term" value="F:heme binding"/>
    <property type="evidence" value="ECO:0007669"/>
    <property type="project" value="InterPro"/>
</dbReference>
<dbReference type="PANTHER" id="PTHR24291:SF189">
    <property type="entry name" value="CYTOCHROME P450 4C3-RELATED"/>
    <property type="match status" value="1"/>
</dbReference>
<dbReference type="PROSITE" id="PS00086">
    <property type="entry name" value="CYTOCHROME_P450"/>
    <property type="match status" value="1"/>
</dbReference>
<evidence type="ECO:0000256" key="8">
    <source>
        <dbReference type="ARBA" id="ARBA00022848"/>
    </source>
</evidence>
<comment type="caution">
    <text evidence="13">The sequence shown here is derived from an EMBL/GenBank/DDBJ whole genome shotgun (WGS) entry which is preliminary data.</text>
</comment>
<keyword evidence="10 12" id="KW-0408">Iron</keyword>
<dbReference type="PANTHER" id="PTHR24291">
    <property type="entry name" value="CYTOCHROME P450 FAMILY 4"/>
    <property type="match status" value="1"/>
</dbReference>
<evidence type="ECO:0000256" key="2">
    <source>
        <dbReference type="ARBA" id="ARBA00004174"/>
    </source>
</evidence>
<dbReference type="GO" id="GO:0016705">
    <property type="term" value="F:oxidoreductase activity, acting on paired donors, with incorporation or reduction of molecular oxygen"/>
    <property type="evidence" value="ECO:0007669"/>
    <property type="project" value="InterPro"/>
</dbReference>
<evidence type="ECO:0000313" key="13">
    <source>
        <dbReference type="EMBL" id="CAG5035854.1"/>
    </source>
</evidence>
<evidence type="ECO:0000256" key="11">
    <source>
        <dbReference type="ARBA" id="ARBA00023136"/>
    </source>
</evidence>
<dbReference type="GO" id="GO:0004497">
    <property type="term" value="F:monooxygenase activity"/>
    <property type="evidence" value="ECO:0007669"/>
    <property type="project" value="UniProtKB-KW"/>
</dbReference>
<comment type="subcellular location">
    <subcellularLocation>
        <location evidence="3">Endoplasmic reticulum membrane</location>
        <topology evidence="3">Peripheral membrane protein</topology>
    </subcellularLocation>
    <subcellularLocation>
        <location evidence="2">Microsome membrane</location>
        <topology evidence="2">Peripheral membrane protein</topology>
    </subcellularLocation>
</comment>
<organism evidence="13 14">
    <name type="scientific">Parnassius apollo</name>
    <name type="common">Apollo butterfly</name>
    <name type="synonym">Papilio apollo</name>
    <dbReference type="NCBI Taxonomy" id="110799"/>
    <lineage>
        <taxon>Eukaryota</taxon>
        <taxon>Metazoa</taxon>
        <taxon>Ecdysozoa</taxon>
        <taxon>Arthropoda</taxon>
        <taxon>Hexapoda</taxon>
        <taxon>Insecta</taxon>
        <taxon>Pterygota</taxon>
        <taxon>Neoptera</taxon>
        <taxon>Endopterygota</taxon>
        <taxon>Lepidoptera</taxon>
        <taxon>Glossata</taxon>
        <taxon>Ditrysia</taxon>
        <taxon>Papilionoidea</taxon>
        <taxon>Papilionidae</taxon>
        <taxon>Parnassiinae</taxon>
        <taxon>Parnassini</taxon>
        <taxon>Parnassius</taxon>
        <taxon>Parnassius</taxon>
    </lineage>
</organism>
<dbReference type="InterPro" id="IPR001128">
    <property type="entry name" value="Cyt_P450"/>
</dbReference>
<keyword evidence="11" id="KW-0472">Membrane</keyword>
<keyword evidence="6 12" id="KW-0479">Metal-binding</keyword>
<evidence type="ECO:0000256" key="1">
    <source>
        <dbReference type="ARBA" id="ARBA00001971"/>
    </source>
</evidence>
<evidence type="ECO:0000256" key="9">
    <source>
        <dbReference type="ARBA" id="ARBA00023002"/>
    </source>
</evidence>
<dbReference type="GO" id="GO:0005789">
    <property type="term" value="C:endoplasmic reticulum membrane"/>
    <property type="evidence" value="ECO:0007669"/>
    <property type="project" value="UniProtKB-SubCell"/>
</dbReference>
<proteinExistence type="inferred from homology"/>
<protein>
    <submittedName>
        <fullName evidence="13">(apollo) hypothetical protein</fullName>
    </submittedName>
</protein>
<dbReference type="Proteomes" id="UP000691718">
    <property type="component" value="Unassembled WGS sequence"/>
</dbReference>
<sequence length="512" mass="59394">MFLWLVCYALVLWIAFFWFSRRRMYRLASAIPGPDEELPIIGIAHTLTGSTEDIMTTLRKFCYLAMKNDGIMRAWLGHILYFFVVDPLDLEMVLKTCLEKDDLHRFMKKVIGNGVIFAPVAIWRKRRKILIPAFSPKIVENFVEVFSEQSEKLAVQLKEVEGCGQVSVWRFLSTYSLDAVGETAMGIKINAQDNPNAPFLKAMQILLNLVSERVFHLWLQPDWLYKFFPQYSKHQKYLKVTHDFTDKVIYNKRENLKKENSYHSELDHEFDLGFYKRQSFLDLLINLSGGEKGYSDKELREEVLTLSVAGTDTSAVAMGYTLKMLAKYPEVQDRVFKELQEVFGDSDRPLIKEDLINLKYLERVVKESLRLYPPVPFIIRKVLEEVVLPSGRVLPAGSGIVVSIWGVHRDPKYWGPDAECFDPDRFLPERFNLQHTCSYMPFSNGPRNCVGYQYALMSMKTALSAIVRRYKIVGDEEPDPIPFIKTKLDVMMKAVDDYKIGLEKRRTKNIIR</sequence>
<keyword evidence="9 12" id="KW-0560">Oxidoreductase</keyword>
<reference evidence="13" key="1">
    <citation type="submission" date="2021-04" db="EMBL/GenBank/DDBJ databases">
        <authorList>
            <person name="Tunstrom K."/>
        </authorList>
    </citation>
    <scope>NUCLEOTIDE SEQUENCE</scope>
</reference>
<dbReference type="InterPro" id="IPR017972">
    <property type="entry name" value="Cyt_P450_CS"/>
</dbReference>
<evidence type="ECO:0000256" key="3">
    <source>
        <dbReference type="ARBA" id="ARBA00004406"/>
    </source>
</evidence>
<dbReference type="CDD" id="cd20628">
    <property type="entry name" value="CYP4"/>
    <property type="match status" value="1"/>
</dbReference>
<accession>A0A8S3XP99</accession>
<dbReference type="InterPro" id="IPR050196">
    <property type="entry name" value="Cytochrome_P450_Monoox"/>
</dbReference>
<keyword evidence="5 12" id="KW-0349">Heme</keyword>
<dbReference type="EMBL" id="CAJQZP010001278">
    <property type="protein sequence ID" value="CAG5035854.1"/>
    <property type="molecule type" value="Genomic_DNA"/>
</dbReference>